<keyword evidence="12" id="KW-0539">Nucleus</keyword>
<dbReference type="PANTHER" id="PTHR12849">
    <property type="entry name" value="RNA LARIAT DEBRANCHING ENZYME"/>
    <property type="match status" value="1"/>
</dbReference>
<evidence type="ECO:0000256" key="10">
    <source>
        <dbReference type="ARBA" id="ARBA00023004"/>
    </source>
</evidence>
<organism evidence="15 16">
    <name type="scientific">Terfezia boudieri ATCC MYA-4762</name>
    <dbReference type="NCBI Taxonomy" id="1051890"/>
    <lineage>
        <taxon>Eukaryota</taxon>
        <taxon>Fungi</taxon>
        <taxon>Dikarya</taxon>
        <taxon>Ascomycota</taxon>
        <taxon>Pezizomycotina</taxon>
        <taxon>Pezizomycetes</taxon>
        <taxon>Pezizales</taxon>
        <taxon>Pezizaceae</taxon>
        <taxon>Terfezia</taxon>
    </lineage>
</organism>
<dbReference type="Pfam" id="PF00149">
    <property type="entry name" value="Metallophos"/>
    <property type="match status" value="1"/>
</dbReference>
<keyword evidence="10" id="KW-0408">Iron</keyword>
<dbReference type="InterPro" id="IPR007708">
    <property type="entry name" value="DBR1_C"/>
</dbReference>
<comment type="cofactor">
    <cofactor evidence="1">
        <name>Mn(2+)</name>
        <dbReference type="ChEBI" id="CHEBI:29035"/>
    </cofactor>
</comment>
<evidence type="ECO:0000259" key="14">
    <source>
        <dbReference type="SMART" id="SM01124"/>
    </source>
</evidence>
<evidence type="ECO:0000256" key="6">
    <source>
        <dbReference type="ARBA" id="ARBA00022664"/>
    </source>
</evidence>
<sequence length="549" mass="61541">MPPSRLLQALGIRARLLAGAYPPPLRSRVSCATRLLHCFSTQRPRIQPRQDPRQLSHTRRVMSSPAAAQMSGPPTGERQFYEQGLRVAVEGCGHGTLNAIYASIEKTCALHNYNVDLLIICGDFQAVRNAQDLHTMSVPVKYRQLGDFHEYYSGARKAPILTIFIGGNHEASAYGTELFYGGWVCPNIYYLGAANVLNIGGLRIAGLSGIYEARDYIRPHYERLPYMGNEVRTIYHVRDYDKYKLFQVSGRVDVGLSHDWPQGIEHSGDVRWLLREKPWFGNDIKKRELGSPPARSLLYKLKPRYWFSGHLHVKFAAVVHHGKENATAAGLDLSPPKVENPDAIDLDDLSDTELTTTTASTITPPFKNSDEIDLDMDDEDTAATVDPFKPPIKRLRSTSPQPSPQPSPPQTTTTTTPSPSATTTIPPTYFLALDKCLPHRSFLQILEIPTTTPPPTLQSRNTLSYDPEWLAITRAFNPYLQISPTTNQFIPELPQDPVIVQSLIDKERKWVSENVKDLTIYPEAFTRTAPAIGKEKGPSEWKDVGQREF</sequence>
<feature type="compositionally biased region" description="Acidic residues" evidence="13">
    <location>
        <begin position="371"/>
        <end position="381"/>
    </location>
</feature>
<keyword evidence="11" id="KW-0464">Manganese</keyword>
<comment type="cofactor">
    <cofactor evidence="2">
        <name>Zn(2+)</name>
        <dbReference type="ChEBI" id="CHEBI:29105"/>
    </cofactor>
</comment>
<evidence type="ECO:0000256" key="8">
    <source>
        <dbReference type="ARBA" id="ARBA00022801"/>
    </source>
</evidence>
<dbReference type="Gene3D" id="3.60.21.10">
    <property type="match status" value="1"/>
</dbReference>
<dbReference type="GO" id="GO:0008419">
    <property type="term" value="F:RNA lariat debranching enzyme activity"/>
    <property type="evidence" value="ECO:0007669"/>
    <property type="project" value="TreeGrafter"/>
</dbReference>
<dbReference type="InterPro" id="IPR041816">
    <property type="entry name" value="Dbr1_N"/>
</dbReference>
<evidence type="ECO:0000256" key="4">
    <source>
        <dbReference type="ARBA" id="ARBA00004123"/>
    </source>
</evidence>
<feature type="region of interest" description="Disordered" evidence="13">
    <location>
        <begin position="43"/>
        <end position="75"/>
    </location>
</feature>
<evidence type="ECO:0000256" key="11">
    <source>
        <dbReference type="ARBA" id="ARBA00023211"/>
    </source>
</evidence>
<keyword evidence="7" id="KW-0479">Metal-binding</keyword>
<dbReference type="InterPro" id="IPR004843">
    <property type="entry name" value="Calcineurin-like_PHP"/>
</dbReference>
<feature type="compositionally biased region" description="Acidic residues" evidence="13">
    <location>
        <begin position="342"/>
        <end position="351"/>
    </location>
</feature>
<dbReference type="Proteomes" id="UP000267821">
    <property type="component" value="Unassembled WGS sequence"/>
</dbReference>
<feature type="domain" description="Lariat debranching enzyme C-terminal" evidence="14">
    <location>
        <begin position="418"/>
        <end position="549"/>
    </location>
</feature>
<evidence type="ECO:0000313" key="16">
    <source>
        <dbReference type="Proteomes" id="UP000267821"/>
    </source>
</evidence>
<feature type="compositionally biased region" description="Low complexity" evidence="13">
    <location>
        <begin position="352"/>
        <end position="363"/>
    </location>
</feature>
<comment type="cofactor">
    <cofactor evidence="3">
        <name>Fe(2+)</name>
        <dbReference type="ChEBI" id="CHEBI:29033"/>
    </cofactor>
</comment>
<feature type="region of interest" description="Disordered" evidence="13">
    <location>
        <begin position="328"/>
        <end position="425"/>
    </location>
</feature>
<comment type="similarity">
    <text evidence="5">Belongs to the lariat debranching enzyme family.</text>
</comment>
<dbReference type="PANTHER" id="PTHR12849:SF0">
    <property type="entry name" value="LARIAT DEBRANCHING ENZYME"/>
    <property type="match status" value="1"/>
</dbReference>
<evidence type="ECO:0000256" key="9">
    <source>
        <dbReference type="ARBA" id="ARBA00022833"/>
    </source>
</evidence>
<dbReference type="InParanoid" id="A0A3N4MHY8"/>
<evidence type="ECO:0000256" key="1">
    <source>
        <dbReference type="ARBA" id="ARBA00001936"/>
    </source>
</evidence>
<keyword evidence="6" id="KW-0507">mRNA processing</keyword>
<evidence type="ECO:0000256" key="2">
    <source>
        <dbReference type="ARBA" id="ARBA00001947"/>
    </source>
</evidence>
<dbReference type="CDD" id="cd00844">
    <property type="entry name" value="MPP_Dbr1_N"/>
    <property type="match status" value="1"/>
</dbReference>
<dbReference type="InterPro" id="IPR029052">
    <property type="entry name" value="Metallo-depent_PP-like"/>
</dbReference>
<dbReference type="GO" id="GO:0005634">
    <property type="term" value="C:nucleus"/>
    <property type="evidence" value="ECO:0007669"/>
    <property type="project" value="UniProtKB-SubCell"/>
</dbReference>
<accession>A0A3N4MHY8</accession>
<gene>
    <name evidence="15" type="ORF">L211DRAFT_833214</name>
</gene>
<dbReference type="AlphaFoldDB" id="A0A3N4MHY8"/>
<comment type="subcellular location">
    <subcellularLocation>
        <location evidence="4">Nucleus</location>
    </subcellularLocation>
</comment>
<dbReference type="GO" id="GO:0046872">
    <property type="term" value="F:metal ion binding"/>
    <property type="evidence" value="ECO:0007669"/>
    <property type="project" value="UniProtKB-KW"/>
</dbReference>
<dbReference type="FunCoup" id="A0A3N4MHY8">
    <property type="interactions" value="657"/>
</dbReference>
<reference evidence="15 16" key="1">
    <citation type="journal article" date="2018" name="Nat. Ecol. Evol.">
        <title>Pezizomycetes genomes reveal the molecular basis of ectomycorrhizal truffle lifestyle.</title>
        <authorList>
            <person name="Murat C."/>
            <person name="Payen T."/>
            <person name="Noel B."/>
            <person name="Kuo A."/>
            <person name="Morin E."/>
            <person name="Chen J."/>
            <person name="Kohler A."/>
            <person name="Krizsan K."/>
            <person name="Balestrini R."/>
            <person name="Da Silva C."/>
            <person name="Montanini B."/>
            <person name="Hainaut M."/>
            <person name="Levati E."/>
            <person name="Barry K.W."/>
            <person name="Belfiori B."/>
            <person name="Cichocki N."/>
            <person name="Clum A."/>
            <person name="Dockter R.B."/>
            <person name="Fauchery L."/>
            <person name="Guy J."/>
            <person name="Iotti M."/>
            <person name="Le Tacon F."/>
            <person name="Lindquist E.A."/>
            <person name="Lipzen A."/>
            <person name="Malagnac F."/>
            <person name="Mello A."/>
            <person name="Molinier V."/>
            <person name="Miyauchi S."/>
            <person name="Poulain J."/>
            <person name="Riccioni C."/>
            <person name="Rubini A."/>
            <person name="Sitrit Y."/>
            <person name="Splivallo R."/>
            <person name="Traeger S."/>
            <person name="Wang M."/>
            <person name="Zifcakova L."/>
            <person name="Wipf D."/>
            <person name="Zambonelli A."/>
            <person name="Paolocci F."/>
            <person name="Nowrousian M."/>
            <person name="Ottonello S."/>
            <person name="Baldrian P."/>
            <person name="Spatafora J.W."/>
            <person name="Henrissat B."/>
            <person name="Nagy L.G."/>
            <person name="Aury J.M."/>
            <person name="Wincker P."/>
            <person name="Grigoriev I.V."/>
            <person name="Bonfante P."/>
            <person name="Martin F.M."/>
        </authorList>
    </citation>
    <scope>NUCLEOTIDE SEQUENCE [LARGE SCALE GENOMIC DNA]</scope>
    <source>
        <strain evidence="15 16">ATCC MYA-4762</strain>
    </source>
</reference>
<keyword evidence="16" id="KW-1185">Reference proteome</keyword>
<name>A0A3N4MHY8_9PEZI</name>
<proteinExistence type="inferred from homology"/>
<dbReference type="GO" id="GO:0000398">
    <property type="term" value="P:mRNA splicing, via spliceosome"/>
    <property type="evidence" value="ECO:0007669"/>
    <property type="project" value="TreeGrafter"/>
</dbReference>
<dbReference type="Pfam" id="PF05011">
    <property type="entry name" value="DBR1"/>
    <property type="match status" value="1"/>
</dbReference>
<evidence type="ECO:0000256" key="3">
    <source>
        <dbReference type="ARBA" id="ARBA00001954"/>
    </source>
</evidence>
<evidence type="ECO:0000256" key="12">
    <source>
        <dbReference type="ARBA" id="ARBA00023242"/>
    </source>
</evidence>
<evidence type="ECO:0000313" key="15">
    <source>
        <dbReference type="EMBL" id="RPB28225.1"/>
    </source>
</evidence>
<protein>
    <recommendedName>
        <fullName evidence="14">Lariat debranching enzyme C-terminal domain-containing protein</fullName>
    </recommendedName>
</protein>
<dbReference type="SUPFAM" id="SSF56300">
    <property type="entry name" value="Metallo-dependent phosphatases"/>
    <property type="match status" value="1"/>
</dbReference>
<dbReference type="STRING" id="1051890.A0A3N4MHY8"/>
<feature type="compositionally biased region" description="Low complexity" evidence="13">
    <location>
        <begin position="410"/>
        <end position="425"/>
    </location>
</feature>
<evidence type="ECO:0000256" key="13">
    <source>
        <dbReference type="SAM" id="MobiDB-lite"/>
    </source>
</evidence>
<keyword evidence="8" id="KW-0378">Hydrolase</keyword>
<dbReference type="SMART" id="SM01124">
    <property type="entry name" value="DBR1"/>
    <property type="match status" value="1"/>
</dbReference>
<dbReference type="OrthoDB" id="407609at2759"/>
<evidence type="ECO:0000256" key="5">
    <source>
        <dbReference type="ARBA" id="ARBA00006045"/>
    </source>
</evidence>
<evidence type="ECO:0000256" key="7">
    <source>
        <dbReference type="ARBA" id="ARBA00022723"/>
    </source>
</evidence>
<dbReference type="FunFam" id="3.60.21.10:FF:000035">
    <property type="entry name" value="Lariat debranching enzyme"/>
    <property type="match status" value="1"/>
</dbReference>
<dbReference type="EMBL" id="ML121529">
    <property type="protein sequence ID" value="RPB28225.1"/>
    <property type="molecule type" value="Genomic_DNA"/>
</dbReference>
<keyword evidence="9" id="KW-0862">Zinc</keyword>